<evidence type="ECO:0000256" key="1">
    <source>
        <dbReference type="ARBA" id="ARBA00004821"/>
    </source>
</evidence>
<evidence type="ECO:0000259" key="9">
    <source>
        <dbReference type="PROSITE" id="PS51733"/>
    </source>
</evidence>
<comment type="similarity">
    <text evidence="2 5">Belongs to the LipB family.</text>
</comment>
<dbReference type="Pfam" id="PF21948">
    <property type="entry name" value="LplA-B_cat"/>
    <property type="match status" value="1"/>
</dbReference>
<dbReference type="Gene3D" id="3.30.930.10">
    <property type="entry name" value="Bira Bifunctional Protein, Domain 2"/>
    <property type="match status" value="1"/>
</dbReference>
<evidence type="ECO:0000256" key="7">
    <source>
        <dbReference type="PIRSR" id="PIRSR016262-2"/>
    </source>
</evidence>
<comment type="pathway">
    <text evidence="1 5">Protein modification; protein lipoylation via endogenous pathway; protein N(6)-(lipoyl)lysine from octanoyl-[acyl-carrier-protein]: step 1/2.</text>
</comment>
<dbReference type="SUPFAM" id="SSF55681">
    <property type="entry name" value="Class II aaRS and biotin synthetases"/>
    <property type="match status" value="1"/>
</dbReference>
<evidence type="ECO:0000256" key="6">
    <source>
        <dbReference type="PIRSR" id="PIRSR016262-1"/>
    </source>
</evidence>
<feature type="domain" description="BPL/LPL catalytic" evidence="9">
    <location>
        <begin position="38"/>
        <end position="225"/>
    </location>
</feature>
<dbReference type="UniPathway" id="UPA00538">
    <property type="reaction ID" value="UER00592"/>
</dbReference>
<dbReference type="CDD" id="cd16444">
    <property type="entry name" value="LipB"/>
    <property type="match status" value="1"/>
</dbReference>
<protein>
    <recommendedName>
        <fullName evidence="5">Octanoyltransferase</fullName>
        <ecNumber evidence="5">2.3.1.181</ecNumber>
    </recommendedName>
</protein>
<comment type="function">
    <text evidence="5">Catalyzes the transfer of endogenously produced octanoic acid from octanoyl-acyl-carrier-protein onto the lipoyl domains of lipoate-dependent enzymes. Lipoyl-ACP can also act as a substrate although octanoyl-ACP is likely to be the physiological substrate.</text>
</comment>
<evidence type="ECO:0000256" key="2">
    <source>
        <dbReference type="ARBA" id="ARBA00007907"/>
    </source>
</evidence>
<dbReference type="OrthoDB" id="19908at2759"/>
<feature type="active site" description="Acyl-thioester intermediate" evidence="6">
    <location>
        <position position="185"/>
    </location>
</feature>
<evidence type="ECO:0000256" key="8">
    <source>
        <dbReference type="PIRSR" id="PIRSR016262-3"/>
    </source>
</evidence>
<dbReference type="PIRSF" id="PIRSF016262">
    <property type="entry name" value="LPLase"/>
    <property type="match status" value="1"/>
</dbReference>
<dbReference type="GO" id="GO:0009249">
    <property type="term" value="P:protein lipoylation"/>
    <property type="evidence" value="ECO:0007669"/>
    <property type="project" value="InterPro"/>
</dbReference>
<dbReference type="InterPro" id="IPR000544">
    <property type="entry name" value="Octanoyltransferase"/>
</dbReference>
<dbReference type="NCBIfam" id="TIGR00214">
    <property type="entry name" value="lipB"/>
    <property type="match status" value="1"/>
</dbReference>
<dbReference type="PANTHER" id="PTHR10993">
    <property type="entry name" value="OCTANOYLTRANSFERASE"/>
    <property type="match status" value="1"/>
</dbReference>
<feature type="binding site" evidence="7">
    <location>
        <begin position="167"/>
        <end position="169"/>
    </location>
    <ligand>
        <name>substrate</name>
    </ligand>
</feature>
<dbReference type="PROSITE" id="PS51733">
    <property type="entry name" value="BPL_LPL_CATALYTIC"/>
    <property type="match status" value="1"/>
</dbReference>
<reference evidence="10 11" key="1">
    <citation type="submission" date="2017-03" db="EMBL/GenBank/DDBJ databases">
        <title>Genomes of endolithic fungi from Antarctica.</title>
        <authorList>
            <person name="Coleine C."/>
            <person name="Masonjones S."/>
            <person name="Stajich J.E."/>
        </authorList>
    </citation>
    <scope>NUCLEOTIDE SEQUENCE [LARGE SCALE GENOMIC DNA]</scope>
    <source>
        <strain evidence="10 11">CCFEE 6315</strain>
    </source>
</reference>
<evidence type="ECO:0000313" key="11">
    <source>
        <dbReference type="Proteomes" id="UP000308549"/>
    </source>
</evidence>
<keyword evidence="4 5" id="KW-0012">Acyltransferase</keyword>
<proteinExistence type="inferred from homology"/>
<comment type="caution">
    <text evidence="10">The sequence shown here is derived from an EMBL/GenBank/DDBJ whole genome shotgun (WGS) entry which is preliminary data.</text>
</comment>
<dbReference type="InterPro" id="IPR045864">
    <property type="entry name" value="aa-tRNA-synth_II/BPL/LPL"/>
</dbReference>
<dbReference type="InterPro" id="IPR004143">
    <property type="entry name" value="BPL_LPL_catalytic"/>
</dbReference>
<dbReference type="GO" id="GO:0033819">
    <property type="term" value="F:lipoyl(octanoyl) transferase activity"/>
    <property type="evidence" value="ECO:0007669"/>
    <property type="project" value="UniProtKB-EC"/>
</dbReference>
<keyword evidence="3 5" id="KW-0808">Transferase</keyword>
<gene>
    <name evidence="10" type="ORF">B0A50_05533</name>
</gene>
<name>A0A4U0TUM4_9PEZI</name>
<keyword evidence="11" id="KW-1185">Reference proteome</keyword>
<evidence type="ECO:0000256" key="3">
    <source>
        <dbReference type="ARBA" id="ARBA00022679"/>
    </source>
</evidence>
<dbReference type="EC" id="2.3.1.181" evidence="5"/>
<feature type="binding site" evidence="7">
    <location>
        <begin position="154"/>
        <end position="156"/>
    </location>
    <ligand>
        <name>substrate</name>
    </ligand>
</feature>
<dbReference type="AlphaFoldDB" id="A0A4U0TUM4"/>
<sequence length="236" mass="25876">MILRHIHLPGIVPYSKAASLQDRLVSALLAHKANPSLPCPSPTVITTQFQPVYTCGRREVGTVTEDQKRYLTEETPWGNAEFHEAMRGGQTTFHGPGQLVAYPILDLRRHAITPRCWVDMLEGSVIKTCEHYGVRATRTENPGVWTSEQEKICALGVHLRRNVTSHGIGLNVSSELGWFRRIVACGLEGKSTTSLAAQGVRSVPGVEEVGKVFVQTLAEGIRGLDGIAEIDEIDVD</sequence>
<feature type="binding site" evidence="7">
    <location>
        <begin position="87"/>
        <end position="94"/>
    </location>
    <ligand>
        <name>substrate</name>
    </ligand>
</feature>
<dbReference type="InterPro" id="IPR020605">
    <property type="entry name" value="Octanoyltransferase_CS"/>
</dbReference>
<organism evidence="10 11">
    <name type="scientific">Salinomyces thailandicus</name>
    <dbReference type="NCBI Taxonomy" id="706561"/>
    <lineage>
        <taxon>Eukaryota</taxon>
        <taxon>Fungi</taxon>
        <taxon>Dikarya</taxon>
        <taxon>Ascomycota</taxon>
        <taxon>Pezizomycotina</taxon>
        <taxon>Dothideomycetes</taxon>
        <taxon>Dothideomycetidae</taxon>
        <taxon>Mycosphaerellales</taxon>
        <taxon>Teratosphaeriaceae</taxon>
        <taxon>Salinomyces</taxon>
    </lineage>
</organism>
<dbReference type="PROSITE" id="PS01313">
    <property type="entry name" value="LIPB"/>
    <property type="match status" value="1"/>
</dbReference>
<dbReference type="Proteomes" id="UP000308549">
    <property type="component" value="Unassembled WGS sequence"/>
</dbReference>
<evidence type="ECO:0000256" key="5">
    <source>
        <dbReference type="PIRNR" id="PIRNR016262"/>
    </source>
</evidence>
<dbReference type="EMBL" id="NAJL01000031">
    <property type="protein sequence ID" value="TKA26021.1"/>
    <property type="molecule type" value="Genomic_DNA"/>
</dbReference>
<feature type="site" description="Lowers pKa of active site Cys" evidence="8">
    <location>
        <position position="151"/>
    </location>
</feature>
<dbReference type="PANTHER" id="PTHR10993:SF7">
    <property type="entry name" value="LIPOYLTRANSFERASE 2, MITOCHONDRIAL-RELATED"/>
    <property type="match status" value="1"/>
</dbReference>
<comment type="catalytic activity">
    <reaction evidence="5">
        <text>octanoyl-[ACP] + L-lysyl-[protein] = N(6)-octanoyl-L-lysyl-[protein] + holo-[ACP] + H(+)</text>
        <dbReference type="Rhea" id="RHEA:17665"/>
        <dbReference type="Rhea" id="RHEA-COMP:9636"/>
        <dbReference type="Rhea" id="RHEA-COMP:9685"/>
        <dbReference type="Rhea" id="RHEA-COMP:9752"/>
        <dbReference type="Rhea" id="RHEA-COMP:9928"/>
        <dbReference type="ChEBI" id="CHEBI:15378"/>
        <dbReference type="ChEBI" id="CHEBI:29969"/>
        <dbReference type="ChEBI" id="CHEBI:64479"/>
        <dbReference type="ChEBI" id="CHEBI:78463"/>
        <dbReference type="ChEBI" id="CHEBI:78809"/>
        <dbReference type="EC" id="2.3.1.181"/>
    </reaction>
</comment>
<evidence type="ECO:0000256" key="4">
    <source>
        <dbReference type="ARBA" id="ARBA00023315"/>
    </source>
</evidence>
<evidence type="ECO:0000313" key="10">
    <source>
        <dbReference type="EMBL" id="TKA26021.1"/>
    </source>
</evidence>
<accession>A0A4U0TUM4</accession>